<sequence>MCFYLAYAAAKKEAVGPKRVTPPLEPTRSFSCSLPTNLPQSYYDISRICWMENACLPRLYYTQLDSTKCNAVAVTEQYAVTFKHGAQHSQLAVGSSVRLHSAAQSADPFIGASDRPENIVTTQVVHVNAFADLIILKAVGGDRFYEQDGHVMAKPLDGMEYLLISINNNGLAVKHGNVISAISNSQGQIRGTSGSDKGDSGGAVCNRAGEVIGMCIAVDKLPVQGSSDARGPYVHQSGDRMIFCSAENIAFSLGMLGESVTLELPELEI</sequence>
<accession>A0A915EHD1</accession>
<dbReference type="SUPFAM" id="SSF50494">
    <property type="entry name" value="Trypsin-like serine proteases"/>
    <property type="match status" value="1"/>
</dbReference>
<protein>
    <submittedName>
        <fullName evidence="2">Uncharacterized protein</fullName>
    </submittedName>
</protein>
<proteinExistence type="predicted"/>
<organism evidence="1 2">
    <name type="scientific">Ditylenchus dipsaci</name>
    <dbReference type="NCBI Taxonomy" id="166011"/>
    <lineage>
        <taxon>Eukaryota</taxon>
        <taxon>Metazoa</taxon>
        <taxon>Ecdysozoa</taxon>
        <taxon>Nematoda</taxon>
        <taxon>Chromadorea</taxon>
        <taxon>Rhabditida</taxon>
        <taxon>Tylenchina</taxon>
        <taxon>Tylenchomorpha</taxon>
        <taxon>Sphaerularioidea</taxon>
        <taxon>Anguinidae</taxon>
        <taxon>Anguininae</taxon>
        <taxon>Ditylenchus</taxon>
    </lineage>
</organism>
<dbReference type="WBParaSite" id="jg5910">
    <property type="protein sequence ID" value="jg5910"/>
    <property type="gene ID" value="jg5910"/>
</dbReference>
<name>A0A915EHD1_9BILA</name>
<evidence type="ECO:0000313" key="1">
    <source>
        <dbReference type="Proteomes" id="UP000887574"/>
    </source>
</evidence>
<dbReference type="Proteomes" id="UP000887574">
    <property type="component" value="Unplaced"/>
</dbReference>
<evidence type="ECO:0000313" key="2">
    <source>
        <dbReference type="WBParaSite" id="jg5910"/>
    </source>
</evidence>
<dbReference type="AlphaFoldDB" id="A0A915EHD1"/>
<dbReference type="InterPro" id="IPR009003">
    <property type="entry name" value="Peptidase_S1_PA"/>
</dbReference>
<reference evidence="2" key="1">
    <citation type="submission" date="2022-11" db="UniProtKB">
        <authorList>
            <consortium name="WormBaseParasite"/>
        </authorList>
    </citation>
    <scope>IDENTIFICATION</scope>
</reference>
<keyword evidence="1" id="KW-1185">Reference proteome</keyword>